<evidence type="ECO:0000313" key="4">
    <source>
        <dbReference type="EMBL" id="JAT14970.1"/>
    </source>
</evidence>
<feature type="binding site" evidence="2">
    <location>
        <position position="131"/>
    </location>
    <ligand>
        <name>L-glutamate</name>
        <dbReference type="ChEBI" id="CHEBI:29985"/>
    </ligand>
</feature>
<reference evidence="4" key="1">
    <citation type="submission" date="2015-11" db="EMBL/GenBank/DDBJ databases">
        <title>De novo transcriptome assembly of four potential Pierce s Disease insect vectors from Arizona vineyards.</title>
        <authorList>
            <person name="Tassone E.E."/>
        </authorList>
    </citation>
    <scope>NUCLEOTIDE SEQUENCE</scope>
</reference>
<feature type="transmembrane region" description="Helical" evidence="3">
    <location>
        <begin position="12"/>
        <end position="32"/>
    </location>
</feature>
<dbReference type="GO" id="GO:0006751">
    <property type="term" value="P:glutathione catabolic process"/>
    <property type="evidence" value="ECO:0007669"/>
    <property type="project" value="InterPro"/>
</dbReference>
<organism evidence="4">
    <name type="scientific">Graphocephala atropunctata</name>
    <dbReference type="NCBI Taxonomy" id="36148"/>
    <lineage>
        <taxon>Eukaryota</taxon>
        <taxon>Metazoa</taxon>
        <taxon>Ecdysozoa</taxon>
        <taxon>Arthropoda</taxon>
        <taxon>Hexapoda</taxon>
        <taxon>Insecta</taxon>
        <taxon>Pterygota</taxon>
        <taxon>Neoptera</taxon>
        <taxon>Paraneoptera</taxon>
        <taxon>Hemiptera</taxon>
        <taxon>Auchenorrhyncha</taxon>
        <taxon>Membracoidea</taxon>
        <taxon>Cicadellidae</taxon>
        <taxon>Cicadellinae</taxon>
        <taxon>Cicadellini</taxon>
        <taxon>Graphocephala</taxon>
    </lineage>
</organism>
<feature type="active site" description="Nucleophile" evidence="1">
    <location>
        <position position="408"/>
    </location>
</feature>
<dbReference type="InterPro" id="IPR043137">
    <property type="entry name" value="GGT_ssub_C"/>
</dbReference>
<dbReference type="EMBL" id="GEBQ01025007">
    <property type="protein sequence ID" value="JAT14970.1"/>
    <property type="molecule type" value="Transcribed_RNA"/>
</dbReference>
<evidence type="ECO:0008006" key="5">
    <source>
        <dbReference type="Google" id="ProtNLM"/>
    </source>
</evidence>
<keyword evidence="3" id="KW-1133">Transmembrane helix</keyword>
<feature type="binding site" evidence="2">
    <location>
        <begin position="426"/>
        <end position="428"/>
    </location>
    <ligand>
        <name>L-glutamate</name>
        <dbReference type="ChEBI" id="CHEBI:29985"/>
    </ligand>
</feature>
<keyword evidence="3" id="KW-0812">Transmembrane</keyword>
<dbReference type="PRINTS" id="PR01210">
    <property type="entry name" value="GGTRANSPTASE"/>
</dbReference>
<feature type="binding site" evidence="2">
    <location>
        <position position="450"/>
    </location>
    <ligand>
        <name>L-glutamate</name>
        <dbReference type="ChEBI" id="CHEBI:29985"/>
    </ligand>
</feature>
<dbReference type="Gene3D" id="1.10.246.130">
    <property type="match status" value="1"/>
</dbReference>
<dbReference type="Pfam" id="PF01019">
    <property type="entry name" value="G_glu_transpept"/>
    <property type="match status" value="1"/>
</dbReference>
<protein>
    <recommendedName>
        <fullName evidence="5">Gamma-glutamyltransferase</fullName>
    </recommendedName>
</protein>
<evidence type="ECO:0000256" key="1">
    <source>
        <dbReference type="PIRSR" id="PIRSR600101-1"/>
    </source>
</evidence>
<dbReference type="SUPFAM" id="SSF56235">
    <property type="entry name" value="N-terminal nucleophile aminohydrolases (Ntn hydrolases)"/>
    <property type="match status" value="1"/>
</dbReference>
<feature type="binding site" evidence="2">
    <location>
        <position position="501"/>
    </location>
    <ligand>
        <name>L-glutamate</name>
        <dbReference type="ChEBI" id="CHEBI:29985"/>
    </ligand>
</feature>
<dbReference type="Gene3D" id="3.60.20.40">
    <property type="match status" value="1"/>
</dbReference>
<dbReference type="InterPro" id="IPR029055">
    <property type="entry name" value="Ntn_hydrolases_N"/>
</dbReference>
<dbReference type="GO" id="GO:0005886">
    <property type="term" value="C:plasma membrane"/>
    <property type="evidence" value="ECO:0007669"/>
    <property type="project" value="TreeGrafter"/>
</dbReference>
<evidence type="ECO:0000256" key="3">
    <source>
        <dbReference type="SAM" id="Phobius"/>
    </source>
</evidence>
<feature type="non-terminal residue" evidence="4">
    <location>
        <position position="526"/>
    </location>
</feature>
<keyword evidence="3" id="KW-0472">Membrane</keyword>
<accession>A0A1B6KU48</accession>
<evidence type="ECO:0000256" key="2">
    <source>
        <dbReference type="PIRSR" id="PIRSR600101-2"/>
    </source>
</evidence>
<dbReference type="GO" id="GO:0036374">
    <property type="term" value="F:glutathione hydrolase activity"/>
    <property type="evidence" value="ECO:0007669"/>
    <property type="project" value="InterPro"/>
</dbReference>
<dbReference type="InterPro" id="IPR043138">
    <property type="entry name" value="GGT_lsub"/>
</dbReference>
<feature type="binding site" evidence="2">
    <location>
        <begin position="478"/>
        <end position="479"/>
    </location>
    <ligand>
        <name>L-glutamate</name>
        <dbReference type="ChEBI" id="CHEBI:29985"/>
    </ligand>
</feature>
<sequence length="526" mass="56175">MTHSLLAGKSCKYVVFVVVVIIVNIVGLWIYFRMTSPEVGSQLDPPDVSQPPPPSDSPLGVYSKAAVVSTGAPCAAIGRQMLDRGGSAVDAAIATLLCDGVCVMQAMGVGGGFIMTFYNRSQQHAYSIVARETAPGAATQDMYRAHPSLSTFGALAAGIPGELKGFQEAHKKFGRLQWSELFQPTIQLCLSGVPVSKKLEFQFQLTEKEIRASPSASAVLLNSTGGRLPKEGDKIKLPLLARTLSVIADSPNMAEELYNGSLTAQFVADIQEAGGIITVADMNNYTVRTDNLPINASLSGGMTVYSAPLPGSGILVAFMLRLLDNFVKFGNSDLERSQLMIETFKHAYGRRTDLGDPYFVEPSLLHSVLFNLTDEATIMGLREKIHLNSTSQDVNYYGADYAQEDHGTNNIVVLDADGNAVSVTSTINTLFGSVFVSMSTGILLNNQMDDFSTPGVPNYWGVAPSSANYIVPGKRPQSSMSPTIIVDSNGDVRLVVGAAGGTTITTQTTAVAVRNLWLGKNIKEAI</sequence>
<dbReference type="InterPro" id="IPR000101">
    <property type="entry name" value="GGT_peptidase"/>
</dbReference>
<dbReference type="AlphaFoldDB" id="A0A1B6KU48"/>
<proteinExistence type="predicted"/>
<name>A0A1B6KU48_9HEMI</name>
<gene>
    <name evidence="4" type="ORF">g.39041</name>
</gene>
<dbReference type="PANTHER" id="PTHR11686">
    <property type="entry name" value="GAMMA GLUTAMYL TRANSPEPTIDASE"/>
    <property type="match status" value="1"/>
</dbReference>
<dbReference type="PANTHER" id="PTHR11686:SF72">
    <property type="entry name" value="GAMMA-GLUTAMYL TRANSPEPTIDASE, ISOFORM A"/>
    <property type="match status" value="1"/>
</dbReference>
<dbReference type="FunFam" id="1.10.246.130:FF:000001">
    <property type="entry name" value="Gamma-glutamyltransferase 5 isoform 1"/>
    <property type="match status" value="1"/>
</dbReference>